<dbReference type="PROSITE" id="PS51464">
    <property type="entry name" value="SIS"/>
    <property type="match status" value="2"/>
</dbReference>
<keyword evidence="1" id="KW-0677">Repeat</keyword>
<organism evidence="3 4">
    <name type="scientific">Clostridium faecium</name>
    <dbReference type="NCBI Taxonomy" id="2762223"/>
    <lineage>
        <taxon>Bacteria</taxon>
        <taxon>Bacillati</taxon>
        <taxon>Bacillota</taxon>
        <taxon>Clostridia</taxon>
        <taxon>Eubacteriales</taxon>
        <taxon>Clostridiaceae</taxon>
        <taxon>Clostridium</taxon>
    </lineage>
</organism>
<dbReference type="Pfam" id="PF01380">
    <property type="entry name" value="SIS"/>
    <property type="match status" value="2"/>
</dbReference>
<protein>
    <submittedName>
        <fullName evidence="3">SIS domain-containing protein</fullName>
    </submittedName>
</protein>
<dbReference type="CDD" id="cd05008">
    <property type="entry name" value="SIS_GlmS_GlmD_1"/>
    <property type="match status" value="1"/>
</dbReference>
<feature type="domain" description="SIS" evidence="2">
    <location>
        <begin position="217"/>
        <end position="370"/>
    </location>
</feature>
<accession>A0ABR8YS87</accession>
<evidence type="ECO:0000259" key="2">
    <source>
        <dbReference type="PROSITE" id="PS51464"/>
    </source>
</evidence>
<evidence type="ECO:0000313" key="4">
    <source>
        <dbReference type="Proteomes" id="UP000627166"/>
    </source>
</evidence>
<evidence type="ECO:0000313" key="3">
    <source>
        <dbReference type="EMBL" id="MBD8046734.1"/>
    </source>
</evidence>
<sequence length="389" mass="44449">MFGFNKEKWIELNGINTAKEIYQQPELWLKTLEIVESNKDKIESFIDERLKKEKVRVIFTGAGTSAYVGEVIVPYLNKRKEYIFEAIATTDIVSNPESYLKKHIPTILVSFARSGDSPESVAAYDLANRLVDDISHIFITCNSKGKLAKMSEKNKNTLLLLMPDKSNDLGFAMTSSFTCMTIAASLIFDMENFEENKKQISEMSIIGGNILDEGYKEEKKLLDYDYERIVYLGSSSFFGISKESSLKLLELTRGQIISFNESVLGFRHGPKSIVDDKTLIFLYVSIDDYTRKYDMDMLNEIYNNAGEHKVISITKEYDEEAKKNSNHHLCLSKNPIKIYNEIYISLLYVLYAQVFALLYSVKTNVEPDNPNPKGIVNRVVKGVSIYNYK</sequence>
<dbReference type="InterPro" id="IPR035466">
    <property type="entry name" value="GlmS/AgaS_SIS"/>
</dbReference>
<name>A0ABR8YS87_9CLOT</name>
<dbReference type="Gene3D" id="3.40.50.10490">
    <property type="entry name" value="Glucose-6-phosphate isomerase like protein, domain 1"/>
    <property type="match status" value="2"/>
</dbReference>
<dbReference type="PANTHER" id="PTHR32502:SF3">
    <property type="entry name" value="D-GALACTOSAMINE-6-PHOSPHATE DEAMINASE AGAS-RELATED"/>
    <property type="match status" value="1"/>
</dbReference>
<dbReference type="SUPFAM" id="SSF53697">
    <property type="entry name" value="SIS domain"/>
    <property type="match status" value="1"/>
</dbReference>
<reference evidence="3 4" key="1">
    <citation type="submission" date="2020-08" db="EMBL/GenBank/DDBJ databases">
        <title>A Genomic Blueprint of the Chicken Gut Microbiome.</title>
        <authorList>
            <person name="Gilroy R."/>
            <person name="Ravi A."/>
            <person name="Getino M."/>
            <person name="Pursley I."/>
            <person name="Horton D.L."/>
            <person name="Alikhan N.-F."/>
            <person name="Baker D."/>
            <person name="Gharbi K."/>
            <person name="Hall N."/>
            <person name="Watson M."/>
            <person name="Adriaenssens E.M."/>
            <person name="Foster-Nyarko E."/>
            <person name="Jarju S."/>
            <person name="Secka A."/>
            <person name="Antonio M."/>
            <person name="Oren A."/>
            <person name="Chaudhuri R."/>
            <person name="La Ragione R.M."/>
            <person name="Hildebrand F."/>
            <person name="Pallen M.J."/>
        </authorList>
    </citation>
    <scope>NUCLEOTIDE SEQUENCE [LARGE SCALE GENOMIC DNA]</scope>
    <source>
        <strain evidence="3 4">N37</strain>
    </source>
</reference>
<evidence type="ECO:0000256" key="1">
    <source>
        <dbReference type="ARBA" id="ARBA00022737"/>
    </source>
</evidence>
<keyword evidence="4" id="KW-1185">Reference proteome</keyword>
<proteinExistence type="predicted"/>
<dbReference type="InterPro" id="IPR050303">
    <property type="entry name" value="GatZ_KbaZ_carbometab"/>
</dbReference>
<dbReference type="InterPro" id="IPR046348">
    <property type="entry name" value="SIS_dom_sf"/>
</dbReference>
<dbReference type="Proteomes" id="UP000627166">
    <property type="component" value="Unassembled WGS sequence"/>
</dbReference>
<gene>
    <name evidence="3" type="ORF">H9637_06705</name>
</gene>
<dbReference type="EMBL" id="JACSQB010000048">
    <property type="protein sequence ID" value="MBD8046734.1"/>
    <property type="molecule type" value="Genomic_DNA"/>
</dbReference>
<feature type="domain" description="SIS" evidence="2">
    <location>
        <begin position="46"/>
        <end position="198"/>
    </location>
</feature>
<dbReference type="InterPro" id="IPR001347">
    <property type="entry name" value="SIS_dom"/>
</dbReference>
<comment type="caution">
    <text evidence="3">The sequence shown here is derived from an EMBL/GenBank/DDBJ whole genome shotgun (WGS) entry which is preliminary data.</text>
</comment>
<dbReference type="PANTHER" id="PTHR32502">
    <property type="entry name" value="N-ACETYLGALACTOSAMINE PERMEASE II COMPONENT-RELATED"/>
    <property type="match status" value="1"/>
</dbReference>